<organism evidence="3 4">
    <name type="scientific">Roseburia inulinivorans</name>
    <dbReference type="NCBI Taxonomy" id="360807"/>
    <lineage>
        <taxon>Bacteria</taxon>
        <taxon>Bacillati</taxon>
        <taxon>Bacillota</taxon>
        <taxon>Clostridia</taxon>
        <taxon>Lachnospirales</taxon>
        <taxon>Lachnospiraceae</taxon>
        <taxon>Roseburia</taxon>
    </lineage>
</organism>
<evidence type="ECO:0000256" key="1">
    <source>
        <dbReference type="SAM" id="Coils"/>
    </source>
</evidence>
<keyword evidence="2" id="KW-0812">Transmembrane</keyword>
<dbReference type="EMBL" id="QSFX01000033">
    <property type="protein sequence ID" value="RHA84617.1"/>
    <property type="molecule type" value="Genomic_DNA"/>
</dbReference>
<comment type="caution">
    <text evidence="3">The sequence shown here is derived from an EMBL/GenBank/DDBJ whole genome shotgun (WGS) entry which is preliminary data.</text>
</comment>
<dbReference type="RefSeq" id="WP_118583171.1">
    <property type="nucleotide sequence ID" value="NZ_CABJFX010000033.1"/>
</dbReference>
<dbReference type="AlphaFoldDB" id="A0A3R6DHW3"/>
<evidence type="ECO:0000256" key="2">
    <source>
        <dbReference type="SAM" id="Phobius"/>
    </source>
</evidence>
<accession>A0A3R6DHW3</accession>
<keyword evidence="2" id="KW-0472">Membrane</keyword>
<dbReference type="InterPro" id="IPR043756">
    <property type="entry name" value="DUF5702"/>
</dbReference>
<keyword evidence="1" id="KW-0175">Coiled coil</keyword>
<name>A0A3R6DHW3_9FIRM</name>
<feature type="coiled-coil region" evidence="1">
    <location>
        <begin position="473"/>
        <end position="500"/>
    </location>
</feature>
<evidence type="ECO:0000313" key="3">
    <source>
        <dbReference type="EMBL" id="RHA84617.1"/>
    </source>
</evidence>
<gene>
    <name evidence="3" type="ORF">DW914_15095</name>
</gene>
<feature type="coiled-coil region" evidence="1">
    <location>
        <begin position="324"/>
        <end position="361"/>
    </location>
</feature>
<feature type="transmembrane region" description="Helical" evidence="2">
    <location>
        <begin position="12"/>
        <end position="31"/>
    </location>
</feature>
<proteinExistence type="predicted"/>
<dbReference type="Proteomes" id="UP000283492">
    <property type="component" value="Unassembled WGS sequence"/>
</dbReference>
<protein>
    <submittedName>
        <fullName evidence="3">Uncharacterized protein</fullName>
    </submittedName>
</protein>
<evidence type="ECO:0000313" key="4">
    <source>
        <dbReference type="Proteomes" id="UP000283492"/>
    </source>
</evidence>
<keyword evidence="2" id="KW-1133">Transmembrane helix</keyword>
<sequence length="814" mass="92837">MQRLFKTVKGSITVLVTLILVPTIFFTGFMVDLARIKLYGNQAVMTADNYGETVLTQYDNLLKELYGLFAVTQDEKALDNLDKLQGYVSSSFDPAQNNISWEHFEEVQDYLGMNTLDGFMPYQDADITLEKEFIPESHLSNHAVLDTQIGDFMRFRIAQNLLDDGSDLMDQISEVENAENDGKAIDKKLELDNEVEKLLEYAKNYYGILKEIRAYLDYIGAVNKQYLACQQTFKDLEATNAYIHYRAYVLADEEKMNVAIEKRSHNTEDEENTVEMTEEEQDLLDIYDDYINDAEAREEKFKEKINLQRGILEVTISEYDPIHHSNFESKVEDLKTEADKINRVETNLNTLKQELEDILSKDNITNELKTGIESQLKKVNELFSELPIYMELAEWIEEKDVSVNLEYRSEMTDIVECMEEAESNFLAGEKYDDQYKEQINGGKWHLFENIPAYAALYHSLENCFEGEEDDSKAKAKKKEANELKKQQEGALEENEVTNARDIPEVFGYETGVYNAKFDIKNLISSASDLFTINGLKNEANKLLLKLYTVEYDFGMFSSRTTNIKETEEKAESLTGYEMNRRINYLYQAELEYLLGGSNSSSQNLNAARDKILAVRAISNYTSTYSIKEINSTIVQISASAYAINPILGLTVESALRLAVATTETVSDWDNLKSGKKVVLTKMKKEDLTSPGKFANLLDIDLSAVEQDKGMDYDQYLKIMLIFLTTSDQLTQRTGNLIELNVNAAQINLQEDGTLTELNFKLDNAYTAVNASCSVKLGFVVMPDQFARQVIDGGMYQSLTEFEKNGYKFTVTRGY</sequence>
<reference evidence="3 4" key="1">
    <citation type="submission" date="2018-08" db="EMBL/GenBank/DDBJ databases">
        <title>A genome reference for cultivated species of the human gut microbiota.</title>
        <authorList>
            <person name="Zou Y."/>
            <person name="Xue W."/>
            <person name="Luo G."/>
        </authorList>
    </citation>
    <scope>NUCLEOTIDE SEQUENCE [LARGE SCALE GENOMIC DNA]</scope>
    <source>
        <strain evidence="3 4">AM42-1AC</strain>
    </source>
</reference>
<dbReference type="Pfam" id="PF18960">
    <property type="entry name" value="DUF5702"/>
    <property type="match status" value="1"/>
</dbReference>